<gene>
    <name evidence="1" type="ORF">P5G51_008300</name>
</gene>
<organism evidence="1 2">
    <name type="scientific">Tigheibacillus jepli</name>
    <dbReference type="NCBI Taxonomy" id="3035914"/>
    <lineage>
        <taxon>Bacteria</taxon>
        <taxon>Bacillati</taxon>
        <taxon>Bacillota</taxon>
        <taxon>Bacilli</taxon>
        <taxon>Bacillales</taxon>
        <taxon>Bacillaceae</taxon>
        <taxon>Tigheibacillus</taxon>
    </lineage>
</organism>
<accession>A0ABU5CHG2</accession>
<name>A0ABU5CHG2_9BACI</name>
<protein>
    <submittedName>
        <fullName evidence="1">Uncharacterized protein</fullName>
    </submittedName>
</protein>
<reference evidence="1 2" key="1">
    <citation type="submission" date="2023-10" db="EMBL/GenBank/DDBJ databases">
        <title>179-bfca-hs.</title>
        <authorList>
            <person name="Miliotis G."/>
            <person name="Sengupta P."/>
            <person name="Hameed A."/>
            <person name="Chuvochina M."/>
            <person name="Mcdonagh F."/>
            <person name="Simpson A.C."/>
            <person name="Singh N.K."/>
            <person name="Rekha P.D."/>
            <person name="Raman K."/>
            <person name="Hugenholtz P."/>
            <person name="Venkateswaran K."/>
        </authorList>
    </citation>
    <scope>NUCLEOTIDE SEQUENCE [LARGE SCALE GENOMIC DNA]</scope>
    <source>
        <strain evidence="1 2">179-BFC-A-HS</strain>
    </source>
</reference>
<dbReference type="RefSeq" id="WP_306065320.1">
    <property type="nucleotide sequence ID" value="NZ_JAROCA020000001.1"/>
</dbReference>
<evidence type="ECO:0000313" key="1">
    <source>
        <dbReference type="EMBL" id="MDY0405401.1"/>
    </source>
</evidence>
<comment type="caution">
    <text evidence="1">The sequence shown here is derived from an EMBL/GenBank/DDBJ whole genome shotgun (WGS) entry which is preliminary data.</text>
</comment>
<evidence type="ECO:0000313" key="2">
    <source>
        <dbReference type="Proteomes" id="UP001228376"/>
    </source>
</evidence>
<dbReference type="EMBL" id="JAROCA020000001">
    <property type="protein sequence ID" value="MDY0405401.1"/>
    <property type="molecule type" value="Genomic_DNA"/>
</dbReference>
<sequence length="44" mass="4626">MTASVSAAFLFDFHSGADTWTLFIQTSKGVPVIPLSAIELGISV</sequence>
<keyword evidence="2" id="KW-1185">Reference proteome</keyword>
<proteinExistence type="predicted"/>
<dbReference type="Proteomes" id="UP001228376">
    <property type="component" value="Unassembled WGS sequence"/>
</dbReference>